<dbReference type="Gene3D" id="1.10.3730.20">
    <property type="match status" value="1"/>
</dbReference>
<dbReference type="Proteomes" id="UP000481252">
    <property type="component" value="Unassembled WGS sequence"/>
</dbReference>
<organism evidence="3 4">
    <name type="scientific">Mesorhizobium zhangyense</name>
    <dbReference type="NCBI Taxonomy" id="1776730"/>
    <lineage>
        <taxon>Bacteria</taxon>
        <taxon>Pseudomonadati</taxon>
        <taxon>Pseudomonadota</taxon>
        <taxon>Alphaproteobacteria</taxon>
        <taxon>Hyphomicrobiales</taxon>
        <taxon>Phyllobacteriaceae</taxon>
        <taxon>Mesorhizobium</taxon>
    </lineage>
</organism>
<dbReference type="GO" id="GO:0016020">
    <property type="term" value="C:membrane"/>
    <property type="evidence" value="ECO:0007669"/>
    <property type="project" value="InterPro"/>
</dbReference>
<feature type="transmembrane region" description="Helical" evidence="1">
    <location>
        <begin position="130"/>
        <end position="148"/>
    </location>
</feature>
<feature type="domain" description="EamA" evidence="2">
    <location>
        <begin position="18"/>
        <end position="146"/>
    </location>
</feature>
<feature type="transmembrane region" description="Helical" evidence="1">
    <location>
        <begin position="274"/>
        <end position="292"/>
    </location>
</feature>
<dbReference type="PANTHER" id="PTHR12715:SF4">
    <property type="entry name" value="EAMA DOMAIN-CONTAINING PROTEIN"/>
    <property type="match status" value="1"/>
</dbReference>
<keyword evidence="1" id="KW-0812">Transmembrane</keyword>
<evidence type="ECO:0000313" key="3">
    <source>
        <dbReference type="EMBL" id="NGN43854.1"/>
    </source>
</evidence>
<dbReference type="EMBL" id="JAAKZG010000011">
    <property type="protein sequence ID" value="NGN43854.1"/>
    <property type="molecule type" value="Genomic_DNA"/>
</dbReference>
<dbReference type="InterPro" id="IPR037185">
    <property type="entry name" value="EmrE-like"/>
</dbReference>
<dbReference type="Pfam" id="PF00892">
    <property type="entry name" value="EamA"/>
    <property type="match status" value="2"/>
</dbReference>
<feature type="transmembrane region" description="Helical" evidence="1">
    <location>
        <begin position="217"/>
        <end position="239"/>
    </location>
</feature>
<dbReference type="SUPFAM" id="SSF103481">
    <property type="entry name" value="Multidrug resistance efflux transporter EmrE"/>
    <property type="match status" value="2"/>
</dbReference>
<evidence type="ECO:0000259" key="2">
    <source>
        <dbReference type="Pfam" id="PF00892"/>
    </source>
</evidence>
<feature type="transmembrane region" description="Helical" evidence="1">
    <location>
        <begin position="45"/>
        <end position="63"/>
    </location>
</feature>
<feature type="transmembrane region" description="Helical" evidence="1">
    <location>
        <begin position="154"/>
        <end position="174"/>
    </location>
</feature>
<evidence type="ECO:0000256" key="1">
    <source>
        <dbReference type="SAM" id="Phobius"/>
    </source>
</evidence>
<keyword evidence="4" id="KW-1185">Reference proteome</keyword>
<dbReference type="RefSeq" id="WP_165120250.1">
    <property type="nucleotide sequence ID" value="NZ_JAAKZG010000011.1"/>
</dbReference>
<reference evidence="3 4" key="1">
    <citation type="submission" date="2020-02" db="EMBL/GenBank/DDBJ databases">
        <title>Genome sequence of the type strain CGMCC 1.15528 of Mesorhizobium zhangyense.</title>
        <authorList>
            <person name="Gao J."/>
            <person name="Sun J."/>
        </authorList>
    </citation>
    <scope>NUCLEOTIDE SEQUENCE [LARGE SCALE GENOMIC DNA]</scope>
    <source>
        <strain evidence="3 4">CGMCC 1.15528</strain>
    </source>
</reference>
<sequence>MNATASLYRSANTVTAAAVIVTILAWASSFPAIRAGLAAFGPLELGALRFAIAAVPAVIFLAVTRPALPRLGEMWRFGFGGVVFVALYTVLLNFGELTVSAGAASFIINVSPILTAVFAMAMLGERFTGLAWLGTFLSFAGIGIIALGEGQGLHFDNGALLILGSALCTSLNTVVQKPLFARHKPLTVSAWNMIIGAICLLPGLPNGIAQMAVADHQGLAAVVYLGIVPSLIAYGSWAVALSRLPASRASNFLYCIPPVATLIGFVWLGEVPTFLGILGGVLALGGVVIVNLRR</sequence>
<name>A0A7C9R9Y8_9HYPH</name>
<gene>
    <name evidence="3" type="ORF">G6N74_22570</name>
</gene>
<feature type="transmembrane region" description="Helical" evidence="1">
    <location>
        <begin position="186"/>
        <end position="205"/>
    </location>
</feature>
<feature type="transmembrane region" description="Helical" evidence="1">
    <location>
        <begin position="12"/>
        <end position="33"/>
    </location>
</feature>
<dbReference type="PANTHER" id="PTHR12715">
    <property type="entry name" value="TRANSPORTER, DRUG/METABOLITE EXPORTER FAMILY"/>
    <property type="match status" value="1"/>
</dbReference>
<feature type="domain" description="EamA" evidence="2">
    <location>
        <begin position="158"/>
        <end position="291"/>
    </location>
</feature>
<dbReference type="AlphaFoldDB" id="A0A7C9R9Y8"/>
<feature type="transmembrane region" description="Helical" evidence="1">
    <location>
        <begin position="75"/>
        <end position="95"/>
    </location>
</feature>
<accession>A0A7C9R9Y8</accession>
<comment type="caution">
    <text evidence="3">The sequence shown here is derived from an EMBL/GenBank/DDBJ whole genome shotgun (WGS) entry which is preliminary data.</text>
</comment>
<evidence type="ECO:0000313" key="4">
    <source>
        <dbReference type="Proteomes" id="UP000481252"/>
    </source>
</evidence>
<dbReference type="InterPro" id="IPR000620">
    <property type="entry name" value="EamA_dom"/>
</dbReference>
<keyword evidence="1" id="KW-0472">Membrane</keyword>
<feature type="transmembrane region" description="Helical" evidence="1">
    <location>
        <begin position="101"/>
        <end position="123"/>
    </location>
</feature>
<dbReference type="InterPro" id="IPR052756">
    <property type="entry name" value="Alkyne_AA_exporter"/>
</dbReference>
<protein>
    <submittedName>
        <fullName evidence="3">DMT family transporter</fullName>
    </submittedName>
</protein>
<proteinExistence type="predicted"/>
<keyword evidence="1" id="KW-1133">Transmembrane helix</keyword>
<feature type="transmembrane region" description="Helical" evidence="1">
    <location>
        <begin position="251"/>
        <end position="268"/>
    </location>
</feature>